<sequence>MNITPYLTPYKYGRPVLTGSGKPGSFDSSAVDCPFVFRHLDRFFMMYVGFDGVGYQTALATSGDLLNWEPYGVILERNGSGNWDSKNVAGTWMMRDNELSGPATLKKWDGKYWLVYHSYPEDGYEEGAARIGIAWSEDERLLEWHRLPEPILTPETGADWERGGLYKECLVEHDGTFYLFYNAKNQNTPGWVEQTGVATSNDLANWTRHAGNPVLRVDEIGWKRGFVSDPCVLRNGGEWVMFFFGYDYRKAEEGVAVSADLLRWEAHPDPIVPVGAAGELDETYAHKPSVVMHDGVLYHFYCAVRPSREDDPASSNNGREFRTIAVAASRDLSRERSASSGASTNEEGPE</sequence>
<dbReference type="RefSeq" id="WP_378050896.1">
    <property type="nucleotide sequence ID" value="NZ_JBHMDN010000030.1"/>
</dbReference>
<feature type="compositionally biased region" description="Polar residues" evidence="5">
    <location>
        <begin position="338"/>
        <end position="350"/>
    </location>
</feature>
<feature type="region of interest" description="Disordered" evidence="5">
    <location>
        <begin position="327"/>
        <end position="350"/>
    </location>
</feature>
<dbReference type="PANTHER" id="PTHR35279:SF1">
    <property type="entry name" value="ARABINANASE_LEVANSUCRASE_INVERTASE"/>
    <property type="match status" value="1"/>
</dbReference>
<gene>
    <name evidence="6" type="ORF">ACFQMJ_33935</name>
</gene>
<comment type="caution">
    <text evidence="6">The sequence shown here is derived from an EMBL/GenBank/DDBJ whole genome shotgun (WGS) entry which is preliminary data.</text>
</comment>
<evidence type="ECO:0000256" key="4">
    <source>
        <dbReference type="RuleBase" id="RU361187"/>
    </source>
</evidence>
<evidence type="ECO:0000313" key="6">
    <source>
        <dbReference type="EMBL" id="MFC7153555.1"/>
    </source>
</evidence>
<dbReference type="EMBL" id="JBHTAI010000037">
    <property type="protein sequence ID" value="MFC7153555.1"/>
    <property type="molecule type" value="Genomic_DNA"/>
</dbReference>
<evidence type="ECO:0000256" key="5">
    <source>
        <dbReference type="SAM" id="MobiDB-lite"/>
    </source>
</evidence>
<protein>
    <submittedName>
        <fullName evidence="6">Family 43 glycosylhydrolase</fullName>
    </submittedName>
</protein>
<dbReference type="PANTHER" id="PTHR35279">
    <property type="match status" value="1"/>
</dbReference>
<keyword evidence="2 4" id="KW-0378">Hydrolase</keyword>
<evidence type="ECO:0000256" key="1">
    <source>
        <dbReference type="ARBA" id="ARBA00009865"/>
    </source>
</evidence>
<evidence type="ECO:0000256" key="2">
    <source>
        <dbReference type="ARBA" id="ARBA00022801"/>
    </source>
</evidence>
<dbReference type="Gene3D" id="2.115.10.20">
    <property type="entry name" value="Glycosyl hydrolase domain, family 43"/>
    <property type="match status" value="3"/>
</dbReference>
<evidence type="ECO:0000256" key="3">
    <source>
        <dbReference type="ARBA" id="ARBA00023295"/>
    </source>
</evidence>
<keyword evidence="7" id="KW-1185">Reference proteome</keyword>
<evidence type="ECO:0000313" key="7">
    <source>
        <dbReference type="Proteomes" id="UP001596378"/>
    </source>
</evidence>
<accession>A0ABW2FN47</accession>
<dbReference type="SUPFAM" id="SSF75005">
    <property type="entry name" value="Arabinanase/levansucrase/invertase"/>
    <property type="match status" value="2"/>
</dbReference>
<keyword evidence="3 4" id="KW-0326">Glycosidase</keyword>
<proteinExistence type="inferred from homology"/>
<name>A0ABW2FN47_9BACL</name>
<dbReference type="Proteomes" id="UP001596378">
    <property type="component" value="Unassembled WGS sequence"/>
</dbReference>
<dbReference type="InterPro" id="IPR006710">
    <property type="entry name" value="Glyco_hydro_43"/>
</dbReference>
<reference evidence="7" key="1">
    <citation type="journal article" date="2019" name="Int. J. Syst. Evol. Microbiol.">
        <title>The Global Catalogue of Microorganisms (GCM) 10K type strain sequencing project: providing services to taxonomists for standard genome sequencing and annotation.</title>
        <authorList>
            <consortium name="The Broad Institute Genomics Platform"/>
            <consortium name="The Broad Institute Genome Sequencing Center for Infectious Disease"/>
            <person name="Wu L."/>
            <person name="Ma J."/>
        </authorList>
    </citation>
    <scope>NUCLEOTIDE SEQUENCE [LARGE SCALE GENOMIC DNA]</scope>
    <source>
        <strain evidence="7">KCTC 12907</strain>
    </source>
</reference>
<organism evidence="6 7">
    <name type="scientific">Cohnella cellulosilytica</name>
    <dbReference type="NCBI Taxonomy" id="986710"/>
    <lineage>
        <taxon>Bacteria</taxon>
        <taxon>Bacillati</taxon>
        <taxon>Bacillota</taxon>
        <taxon>Bacilli</taxon>
        <taxon>Bacillales</taxon>
        <taxon>Paenibacillaceae</taxon>
        <taxon>Cohnella</taxon>
    </lineage>
</organism>
<dbReference type="Pfam" id="PF04616">
    <property type="entry name" value="Glyco_hydro_43"/>
    <property type="match status" value="1"/>
</dbReference>
<dbReference type="InterPro" id="IPR023296">
    <property type="entry name" value="Glyco_hydro_beta-prop_sf"/>
</dbReference>
<comment type="similarity">
    <text evidence="1 4">Belongs to the glycosyl hydrolase 43 family.</text>
</comment>